<accession>A0A4R6TWR5</accession>
<evidence type="ECO:0000259" key="1">
    <source>
        <dbReference type="Pfam" id="PF00535"/>
    </source>
</evidence>
<evidence type="ECO:0000313" key="2">
    <source>
        <dbReference type="EMBL" id="TDQ36703.1"/>
    </source>
</evidence>
<dbReference type="InterPro" id="IPR029044">
    <property type="entry name" value="Nucleotide-diphossugar_trans"/>
</dbReference>
<sequence length="440" mass="50761">MLVYNHEKYISESISSILNQKTNFSFELLIHDDASTDNSQKIIREYELRYPNIIKAIYQTENQHSQGINPSVHYNYPRAKGEYISICEGDDYWCDTHKLQEQVDCLEEHKEINLCFHQASQISYFNASHPAKTIGTYAEQNNIIPFEKTLYLTNGMVPTASCMIRAEVKERLRLFMKERPHLTLGDRFLQFFGSYPNGSLYINKIMSVYRLGTENSWSASIAKNPEHKIRHEKVMLLAFTELNKEVNYSLSDKLAVIYLQRLLWFFRPQINLDSPLQPTILDKPTINSNTLKDPGIESLEPKFFTVQKEIKQTLKTWSRKSGEHIIFGAGSGCKLILETIGSLNISAIIDRDNKRVGETINTVPIISLDNVVDYDNPNILVSVPSSDKIELNKELEKLSIPEENVHYLFDSAIKWLADNPFTKEELDEVYKSINIAERTY</sequence>
<dbReference type="RefSeq" id="WP_166627884.1">
    <property type="nucleotide sequence ID" value="NZ_LNJZ01000005.1"/>
</dbReference>
<gene>
    <name evidence="2" type="ORF">DFQ45_11184</name>
</gene>
<dbReference type="SUPFAM" id="SSF53448">
    <property type="entry name" value="Nucleotide-diphospho-sugar transferases"/>
    <property type="match status" value="1"/>
</dbReference>
<organism evidence="2 3">
    <name type="scientific">Thiopseudomonas denitrificans</name>
    <dbReference type="NCBI Taxonomy" id="1501432"/>
    <lineage>
        <taxon>Bacteria</taxon>
        <taxon>Pseudomonadati</taxon>
        <taxon>Pseudomonadota</taxon>
        <taxon>Gammaproteobacteria</taxon>
        <taxon>Pseudomonadales</taxon>
        <taxon>Pseudomonadaceae</taxon>
        <taxon>Thiopseudomonas</taxon>
    </lineage>
</organism>
<dbReference type="EMBL" id="SNYK01000011">
    <property type="protein sequence ID" value="TDQ36703.1"/>
    <property type="molecule type" value="Genomic_DNA"/>
</dbReference>
<dbReference type="PANTHER" id="PTHR22916:SF3">
    <property type="entry name" value="UDP-GLCNAC:BETAGAL BETA-1,3-N-ACETYLGLUCOSAMINYLTRANSFERASE-LIKE PROTEIN 1"/>
    <property type="match status" value="1"/>
</dbReference>
<keyword evidence="2" id="KW-0808">Transferase</keyword>
<proteinExistence type="predicted"/>
<feature type="domain" description="Glycosyltransferase 2-like" evidence="1">
    <location>
        <begin position="2"/>
        <end position="143"/>
    </location>
</feature>
<dbReference type="Gene3D" id="3.40.50.720">
    <property type="entry name" value="NAD(P)-binding Rossmann-like Domain"/>
    <property type="match status" value="1"/>
</dbReference>
<reference evidence="2 3" key="1">
    <citation type="submission" date="2019-03" db="EMBL/GenBank/DDBJ databases">
        <title>Genomic Encyclopedia of Type Strains, Phase IV (KMG-IV): sequencing the most valuable type-strain genomes for metagenomic binning, comparative biology and taxonomic classification.</title>
        <authorList>
            <person name="Goeker M."/>
        </authorList>
    </citation>
    <scope>NUCLEOTIDE SEQUENCE [LARGE SCALE GENOMIC DNA]</scope>
    <source>
        <strain evidence="2 3">DSM 28679</strain>
    </source>
</reference>
<comment type="caution">
    <text evidence="2">The sequence shown here is derived from an EMBL/GenBank/DDBJ whole genome shotgun (WGS) entry which is preliminary data.</text>
</comment>
<dbReference type="Pfam" id="PF00535">
    <property type="entry name" value="Glycos_transf_2"/>
    <property type="match status" value="1"/>
</dbReference>
<dbReference type="InterPro" id="IPR001173">
    <property type="entry name" value="Glyco_trans_2-like"/>
</dbReference>
<dbReference type="Gene3D" id="3.90.550.10">
    <property type="entry name" value="Spore Coat Polysaccharide Biosynthesis Protein SpsA, Chain A"/>
    <property type="match status" value="1"/>
</dbReference>
<dbReference type="GO" id="GO:0016758">
    <property type="term" value="F:hexosyltransferase activity"/>
    <property type="evidence" value="ECO:0007669"/>
    <property type="project" value="UniProtKB-ARBA"/>
</dbReference>
<name>A0A4R6TWR5_9GAMM</name>
<evidence type="ECO:0000313" key="3">
    <source>
        <dbReference type="Proteomes" id="UP000294575"/>
    </source>
</evidence>
<dbReference type="PANTHER" id="PTHR22916">
    <property type="entry name" value="GLYCOSYLTRANSFERASE"/>
    <property type="match status" value="1"/>
</dbReference>
<protein>
    <submittedName>
        <fullName evidence="2">Glycosyl transferase family 2</fullName>
    </submittedName>
</protein>
<dbReference type="Proteomes" id="UP000294575">
    <property type="component" value="Unassembled WGS sequence"/>
</dbReference>
<dbReference type="AlphaFoldDB" id="A0A4R6TWR5"/>
<keyword evidence="3" id="KW-1185">Reference proteome</keyword>